<sequence length="95" mass="10450">MSGGHEGFRKFAWWTDVFDNTLRKAEVAGWPVVWSGGQDEGTRFAYFEPAGGQATVFELMESTDATPWPWPSWCAMPQTVGTELIRSVSCGADSA</sequence>
<proteinExistence type="predicted"/>
<dbReference type="Gene3D" id="3.10.180.10">
    <property type="entry name" value="2,3-Dihydroxybiphenyl 1,2-Dioxygenase, domain 1"/>
    <property type="match status" value="1"/>
</dbReference>
<comment type="caution">
    <text evidence="1">The sequence shown here is derived from an EMBL/GenBank/DDBJ whole genome shotgun (WGS) entry which is preliminary data.</text>
</comment>
<dbReference type="InterPro" id="IPR029068">
    <property type="entry name" value="Glyas_Bleomycin-R_OHBP_Dase"/>
</dbReference>
<dbReference type="GO" id="GO:0051213">
    <property type="term" value="F:dioxygenase activity"/>
    <property type="evidence" value="ECO:0007669"/>
    <property type="project" value="UniProtKB-KW"/>
</dbReference>
<reference evidence="1" key="1">
    <citation type="submission" date="2014-01" db="EMBL/GenBank/DDBJ databases">
        <authorList>
            <person name="Brown-Elliot B."/>
            <person name="Wallace R."/>
            <person name="Lenaerts A."/>
            <person name="Ordway D."/>
            <person name="DeGroote M.A."/>
            <person name="Parker T."/>
            <person name="Sizemore C."/>
            <person name="Tallon L.J."/>
            <person name="Sadzewicz L.K."/>
            <person name="Sengamalay N."/>
            <person name="Fraser C.M."/>
            <person name="Hine E."/>
            <person name="Shefchek K.A."/>
            <person name="Das S.P."/>
            <person name="Tettelin H."/>
        </authorList>
    </citation>
    <scope>NUCLEOTIDE SEQUENCE [LARGE SCALE GENOMIC DNA]</scope>
    <source>
        <strain evidence="1">4042</strain>
    </source>
</reference>
<organism evidence="1">
    <name type="scientific">Mycobacterium xenopi 4042</name>
    <dbReference type="NCBI Taxonomy" id="1299334"/>
    <lineage>
        <taxon>Bacteria</taxon>
        <taxon>Bacillati</taxon>
        <taxon>Actinomycetota</taxon>
        <taxon>Actinomycetes</taxon>
        <taxon>Mycobacteriales</taxon>
        <taxon>Mycobacteriaceae</taxon>
        <taxon>Mycobacterium</taxon>
    </lineage>
</organism>
<dbReference type="EMBL" id="JAOB01000060">
    <property type="protein sequence ID" value="EUA30484.1"/>
    <property type="molecule type" value="Genomic_DNA"/>
</dbReference>
<dbReference type="PATRIC" id="fig|1299334.3.peg.6416"/>
<gene>
    <name evidence="1" type="ORF">I553_4741</name>
</gene>
<dbReference type="AlphaFoldDB" id="X8AFZ4"/>
<keyword evidence="1" id="KW-0223">Dioxygenase</keyword>
<accession>X8AFZ4</accession>
<keyword evidence="1" id="KW-0560">Oxidoreductase</keyword>
<evidence type="ECO:0000313" key="1">
    <source>
        <dbReference type="EMBL" id="EUA30484.1"/>
    </source>
</evidence>
<name>X8AFZ4_MYCXE</name>
<protein>
    <submittedName>
        <fullName evidence="1">Glyoxalase/bleomycin resistance /dioxygenase domain protein</fullName>
    </submittedName>
</protein>